<protein>
    <submittedName>
        <fullName evidence="1">DNA polymerase-3 subunit delta</fullName>
    </submittedName>
</protein>
<accession>A0A239B5G3</accession>
<proteinExistence type="predicted"/>
<dbReference type="SUPFAM" id="SSF52540">
    <property type="entry name" value="P-loop containing nucleoside triphosphate hydrolases"/>
    <property type="match status" value="1"/>
</dbReference>
<dbReference type="EMBL" id="FZOC01000004">
    <property type="protein sequence ID" value="SNS02473.1"/>
    <property type="molecule type" value="Genomic_DNA"/>
</dbReference>
<dbReference type="Proteomes" id="UP000198324">
    <property type="component" value="Unassembled WGS sequence"/>
</dbReference>
<dbReference type="Pfam" id="PF13177">
    <property type="entry name" value="DNA_pol3_delta2"/>
    <property type="match status" value="1"/>
</dbReference>
<reference evidence="1 2" key="1">
    <citation type="submission" date="2017-06" db="EMBL/GenBank/DDBJ databases">
        <authorList>
            <person name="Kim H.J."/>
            <person name="Triplett B.A."/>
        </authorList>
    </citation>
    <scope>NUCLEOTIDE SEQUENCE [LARGE SCALE GENOMIC DNA]</scope>
    <source>
        <strain evidence="1 2">DSM 13116</strain>
    </source>
</reference>
<dbReference type="OrthoDB" id="9811073at2"/>
<evidence type="ECO:0000313" key="1">
    <source>
        <dbReference type="EMBL" id="SNS02473.1"/>
    </source>
</evidence>
<evidence type="ECO:0000313" key="2">
    <source>
        <dbReference type="Proteomes" id="UP000198324"/>
    </source>
</evidence>
<dbReference type="InterPro" id="IPR027417">
    <property type="entry name" value="P-loop_NTPase"/>
</dbReference>
<dbReference type="Gene3D" id="3.40.50.300">
    <property type="entry name" value="P-loop containing nucleotide triphosphate hydrolases"/>
    <property type="match status" value="1"/>
</dbReference>
<keyword evidence="2" id="KW-1185">Reference proteome</keyword>
<name>A0A239B5G3_9BACT</name>
<sequence>MPVQSAPGAQAPAARPGRVDAVVLRRLRTLSARPPQSLVAEGGCAADREAAALAWAGLLNCTGQEPERPCGRCSACVQIRERAFRDLIVVDKAFFEDAKKENLSGPEAMRRLLPVWGQPPGGAGSRVTIFPEAHDLHPAVANLLLKTLEEPRPGNLFVLLTPQRERLLQTLVSRSFVLTLPWPEAQAPDAEAAEWIAALMRFWDTGQGWFERTGGKGAADRDLAQRIVGGLSRELVLALSGRTAQGERASRLAALGPAGLRRLDLALAKAQESLSLPTAPAVLVLDWLATAVIPKPSAVRRRG</sequence>
<dbReference type="AlphaFoldDB" id="A0A239B5G3"/>
<organism evidence="1 2">
    <name type="scientific">Humidesulfovibrio mexicanus</name>
    <dbReference type="NCBI Taxonomy" id="147047"/>
    <lineage>
        <taxon>Bacteria</taxon>
        <taxon>Pseudomonadati</taxon>
        <taxon>Thermodesulfobacteriota</taxon>
        <taxon>Desulfovibrionia</taxon>
        <taxon>Desulfovibrionales</taxon>
        <taxon>Desulfovibrionaceae</taxon>
        <taxon>Humidesulfovibrio</taxon>
    </lineage>
</organism>
<dbReference type="RefSeq" id="WP_089274603.1">
    <property type="nucleotide sequence ID" value="NZ_FZOC01000004.1"/>
</dbReference>
<gene>
    <name evidence="1" type="ORF">SAMN04488503_2408</name>
</gene>